<reference evidence="2 3" key="1">
    <citation type="submission" date="2019-04" db="EMBL/GenBank/DDBJ databases">
        <title>High contiguity whole genome sequence and gene annotation resource for two Venturia nashicola isolates.</title>
        <authorList>
            <person name="Prokchorchik M."/>
            <person name="Won K."/>
            <person name="Lee Y."/>
            <person name="Choi E.D."/>
            <person name="Segonzac C."/>
            <person name="Sohn K.H."/>
        </authorList>
    </citation>
    <scope>NUCLEOTIDE SEQUENCE [LARGE SCALE GENOMIC DNA]</scope>
    <source>
        <strain evidence="2 3">PRI2</strain>
    </source>
</reference>
<organism evidence="2 3">
    <name type="scientific">Venturia nashicola</name>
    <dbReference type="NCBI Taxonomy" id="86259"/>
    <lineage>
        <taxon>Eukaryota</taxon>
        <taxon>Fungi</taxon>
        <taxon>Dikarya</taxon>
        <taxon>Ascomycota</taxon>
        <taxon>Pezizomycotina</taxon>
        <taxon>Dothideomycetes</taxon>
        <taxon>Pleosporomycetidae</taxon>
        <taxon>Venturiales</taxon>
        <taxon>Venturiaceae</taxon>
        <taxon>Venturia</taxon>
    </lineage>
</organism>
<sequence>MDSGPAESASISDPSGKSSLPPMSSMRSLFPGPASKAAPVARHPRLLRWLDIQGCSGGSTRFISSLHEAQMQVTAYSHRGWRPILKHDRWSK</sequence>
<protein>
    <submittedName>
        <fullName evidence="2">Uncharacterized protein</fullName>
    </submittedName>
</protein>
<accession>A0A4Z1PIF2</accession>
<comment type="caution">
    <text evidence="2">The sequence shown here is derived from an EMBL/GenBank/DDBJ whole genome shotgun (WGS) entry which is preliminary data.</text>
</comment>
<dbReference type="EMBL" id="SNSC02000004">
    <property type="protein sequence ID" value="TID25246.1"/>
    <property type="molecule type" value="Genomic_DNA"/>
</dbReference>
<keyword evidence="3" id="KW-1185">Reference proteome</keyword>
<feature type="region of interest" description="Disordered" evidence="1">
    <location>
        <begin position="1"/>
        <end position="37"/>
    </location>
</feature>
<dbReference type="AlphaFoldDB" id="A0A4Z1PIF2"/>
<gene>
    <name evidence="2" type="ORF">E6O75_ATG04451</name>
</gene>
<feature type="compositionally biased region" description="Low complexity" evidence="1">
    <location>
        <begin position="18"/>
        <end position="29"/>
    </location>
</feature>
<evidence type="ECO:0000313" key="2">
    <source>
        <dbReference type="EMBL" id="TID25246.1"/>
    </source>
</evidence>
<proteinExistence type="predicted"/>
<name>A0A4Z1PIF2_9PEZI</name>
<evidence type="ECO:0000313" key="3">
    <source>
        <dbReference type="Proteomes" id="UP000298493"/>
    </source>
</evidence>
<dbReference type="Proteomes" id="UP000298493">
    <property type="component" value="Unassembled WGS sequence"/>
</dbReference>
<evidence type="ECO:0000256" key="1">
    <source>
        <dbReference type="SAM" id="MobiDB-lite"/>
    </source>
</evidence>